<sequence length="218" mass="24115">MDPLRLSRWGEIVKLSNNNDVSSQDLATPINGAEGLEIPTGDPTTGILLEIRDTVAKAQRDARKIKNGTSSDQLLDADACIPADLRKLHTRFKGLVHRRTSQTVKVVDSLKWAFYKRDHLDRFIADISSLTDNLESLLPESDRQKLWELSSDECKGFNKPNLEELKDIAQNCDPIIENATGEALRNARGGANHVTQTYNTGNVLAVNNGSFNVSGTHH</sequence>
<protein>
    <recommendedName>
        <fullName evidence="1">Prion-inhibition and propagation HeLo domain-containing protein</fullName>
    </recommendedName>
</protein>
<dbReference type="AlphaFoldDB" id="A0A0F9ZJ03"/>
<dbReference type="InterPro" id="IPR029498">
    <property type="entry name" value="HeLo_dom"/>
</dbReference>
<dbReference type="Proteomes" id="UP000034112">
    <property type="component" value="Unassembled WGS sequence"/>
</dbReference>
<name>A0A0F9ZJ03_TRIHA</name>
<comment type="caution">
    <text evidence="2">The sequence shown here is derived from an EMBL/GenBank/DDBJ whole genome shotgun (WGS) entry which is preliminary data.</text>
</comment>
<dbReference type="PANTHER" id="PTHR37542">
    <property type="entry name" value="HELO DOMAIN-CONTAINING PROTEIN-RELATED"/>
    <property type="match status" value="1"/>
</dbReference>
<dbReference type="OrthoDB" id="20872at2759"/>
<dbReference type="PANTHER" id="PTHR37542:SF3">
    <property type="entry name" value="PRION-INHIBITION AND PROPAGATION HELO DOMAIN-CONTAINING PROTEIN"/>
    <property type="match status" value="1"/>
</dbReference>
<evidence type="ECO:0000313" key="3">
    <source>
        <dbReference type="Proteomes" id="UP000034112"/>
    </source>
</evidence>
<dbReference type="Gene3D" id="1.20.120.1020">
    <property type="entry name" value="Prion-inhibition and propagation, HeLo domain"/>
    <property type="match status" value="1"/>
</dbReference>
<dbReference type="EMBL" id="JOKZ01000262">
    <property type="protein sequence ID" value="KKP00302.1"/>
    <property type="molecule type" value="Genomic_DNA"/>
</dbReference>
<evidence type="ECO:0000259" key="1">
    <source>
        <dbReference type="Pfam" id="PF14479"/>
    </source>
</evidence>
<dbReference type="Pfam" id="PF14479">
    <property type="entry name" value="HeLo"/>
    <property type="match status" value="1"/>
</dbReference>
<reference evidence="3" key="1">
    <citation type="journal article" date="2015" name="Genome Announc.">
        <title>Draft whole-genome sequence of the biocontrol agent Trichoderma harzianum T6776.</title>
        <authorList>
            <person name="Baroncelli R."/>
            <person name="Piaggeschi G."/>
            <person name="Fiorini L."/>
            <person name="Bertolini E."/>
            <person name="Zapparata A."/>
            <person name="Pe M.E."/>
            <person name="Sarrocco S."/>
            <person name="Vannacci G."/>
        </authorList>
    </citation>
    <scope>NUCLEOTIDE SEQUENCE [LARGE SCALE GENOMIC DNA]</scope>
    <source>
        <strain evidence="3">T6776</strain>
    </source>
</reference>
<feature type="domain" description="Prion-inhibition and propagation HeLo" evidence="1">
    <location>
        <begin position="4"/>
        <end position="166"/>
    </location>
</feature>
<dbReference type="OMA" id="DACIPAD"/>
<dbReference type="InterPro" id="IPR038305">
    <property type="entry name" value="HeLo_sf"/>
</dbReference>
<proteinExistence type="predicted"/>
<accession>A0A0F9ZJ03</accession>
<gene>
    <name evidence="2" type="ORF">THAR02_07596</name>
</gene>
<organism evidence="2 3">
    <name type="scientific">Trichoderma harzianum</name>
    <name type="common">Hypocrea lixii</name>
    <dbReference type="NCBI Taxonomy" id="5544"/>
    <lineage>
        <taxon>Eukaryota</taxon>
        <taxon>Fungi</taxon>
        <taxon>Dikarya</taxon>
        <taxon>Ascomycota</taxon>
        <taxon>Pezizomycotina</taxon>
        <taxon>Sordariomycetes</taxon>
        <taxon>Hypocreomycetidae</taxon>
        <taxon>Hypocreales</taxon>
        <taxon>Hypocreaceae</taxon>
        <taxon>Trichoderma</taxon>
    </lineage>
</organism>
<evidence type="ECO:0000313" key="2">
    <source>
        <dbReference type="EMBL" id="KKP00302.1"/>
    </source>
</evidence>